<evidence type="ECO:0000256" key="5">
    <source>
        <dbReference type="ARBA" id="ARBA00023124"/>
    </source>
</evidence>
<keyword evidence="7" id="KW-0456">Lyase</keyword>
<dbReference type="GO" id="GO:0016829">
    <property type="term" value="F:lyase activity"/>
    <property type="evidence" value="ECO:0007669"/>
    <property type="project" value="UniProtKB-KW"/>
</dbReference>
<keyword evidence="3" id="KW-0227">DNA damage</keyword>
<keyword evidence="4 8" id="KW-0378">Hydrolase</keyword>
<evidence type="ECO:0000256" key="4">
    <source>
        <dbReference type="ARBA" id="ARBA00022801"/>
    </source>
</evidence>
<dbReference type="InterPro" id="IPR036590">
    <property type="entry name" value="SRAP-like"/>
</dbReference>
<dbReference type="OrthoDB" id="9782620at2"/>
<reference evidence="10 11" key="1">
    <citation type="submission" date="2018-06" db="EMBL/GenBank/DDBJ databases">
        <title>Sphaerisporangium craniellae sp. nov., isolated from a marine sponge in the South China Sea.</title>
        <authorList>
            <person name="Li L."/>
        </authorList>
    </citation>
    <scope>NUCLEOTIDE SEQUENCE [LARGE SCALE GENOMIC DNA]</scope>
    <source>
        <strain evidence="10 11">CCTCC AA 208026</strain>
    </source>
</reference>
<comment type="caution">
    <text evidence="10">The sequence shown here is derived from an EMBL/GenBank/DDBJ whole genome shotgun (WGS) entry which is preliminary data.</text>
</comment>
<evidence type="ECO:0000256" key="9">
    <source>
        <dbReference type="SAM" id="MobiDB-lite"/>
    </source>
</evidence>
<dbReference type="InterPro" id="IPR003738">
    <property type="entry name" value="SRAP"/>
</dbReference>
<accession>A0A367ELR8</accession>
<dbReference type="Proteomes" id="UP000253094">
    <property type="component" value="Unassembled WGS sequence"/>
</dbReference>
<dbReference type="Pfam" id="PF02586">
    <property type="entry name" value="SRAP"/>
    <property type="match status" value="1"/>
</dbReference>
<keyword evidence="6" id="KW-0238">DNA-binding</keyword>
<comment type="similarity">
    <text evidence="1 8">Belongs to the SOS response-associated peptidase family.</text>
</comment>
<evidence type="ECO:0000313" key="11">
    <source>
        <dbReference type="Proteomes" id="UP000253094"/>
    </source>
</evidence>
<protein>
    <recommendedName>
        <fullName evidence="8">Abasic site processing protein</fullName>
        <ecNumber evidence="8">3.4.-.-</ecNumber>
    </recommendedName>
</protein>
<dbReference type="PANTHER" id="PTHR13604">
    <property type="entry name" value="DC12-RELATED"/>
    <property type="match status" value="1"/>
</dbReference>
<dbReference type="GO" id="GO:0106300">
    <property type="term" value="P:protein-DNA covalent cross-linking repair"/>
    <property type="evidence" value="ECO:0007669"/>
    <property type="project" value="InterPro"/>
</dbReference>
<dbReference type="EMBL" id="QOIL01000037">
    <property type="protein sequence ID" value="RCG18337.1"/>
    <property type="molecule type" value="Genomic_DNA"/>
</dbReference>
<dbReference type="GO" id="GO:0006508">
    <property type="term" value="P:proteolysis"/>
    <property type="evidence" value="ECO:0007669"/>
    <property type="project" value="UniProtKB-KW"/>
</dbReference>
<evidence type="ECO:0000313" key="10">
    <source>
        <dbReference type="EMBL" id="RCG18337.1"/>
    </source>
</evidence>
<evidence type="ECO:0000256" key="8">
    <source>
        <dbReference type="RuleBase" id="RU364100"/>
    </source>
</evidence>
<dbReference type="GO" id="GO:0008233">
    <property type="term" value="F:peptidase activity"/>
    <property type="evidence" value="ECO:0007669"/>
    <property type="project" value="UniProtKB-KW"/>
</dbReference>
<feature type="compositionally biased region" description="Basic and acidic residues" evidence="9">
    <location>
        <begin position="49"/>
        <end position="64"/>
    </location>
</feature>
<evidence type="ECO:0000256" key="3">
    <source>
        <dbReference type="ARBA" id="ARBA00022763"/>
    </source>
</evidence>
<dbReference type="RefSeq" id="WP_114033949.1">
    <property type="nucleotide sequence ID" value="NZ_QOIL01000037.1"/>
</dbReference>
<keyword evidence="5" id="KW-0190">Covalent protein-DNA linkage</keyword>
<sequence length="260" mass="29225">MCGRYASARKRQELLEEFEVGVDGTSMELAADYNVAPTKKVYAVLTRPEAPDGEKDGKKGEKGDGAQAAQPVRQLRVLKWGLVPSWAKDPSVGSRMINARVETLTEKPSFRKAFAQRRCLLPADGYYEWYRADKKTKHPYFIHPEDGGVMAMAGLYEFWKDRTRADDDPLKWLVTCTVITTSAEDHLGRIHDRMPVVIHRDQWADWLDPARTDTGEMLEMLESAPPSGLVAYPVSSEVNSVKNNGPHLLERETSGETALF</sequence>
<dbReference type="PANTHER" id="PTHR13604:SF0">
    <property type="entry name" value="ABASIC SITE PROCESSING PROTEIN HMCES"/>
    <property type="match status" value="1"/>
</dbReference>
<dbReference type="AlphaFoldDB" id="A0A367ELR8"/>
<gene>
    <name evidence="10" type="ORF">DQ384_39020</name>
</gene>
<evidence type="ECO:0000256" key="7">
    <source>
        <dbReference type="ARBA" id="ARBA00023239"/>
    </source>
</evidence>
<dbReference type="Gene3D" id="3.90.1680.10">
    <property type="entry name" value="SOS response associated peptidase-like"/>
    <property type="match status" value="1"/>
</dbReference>
<dbReference type="GO" id="GO:0003697">
    <property type="term" value="F:single-stranded DNA binding"/>
    <property type="evidence" value="ECO:0007669"/>
    <property type="project" value="InterPro"/>
</dbReference>
<keyword evidence="11" id="KW-1185">Reference proteome</keyword>
<name>A0A367ELR8_9ACTN</name>
<evidence type="ECO:0000256" key="2">
    <source>
        <dbReference type="ARBA" id="ARBA00022670"/>
    </source>
</evidence>
<dbReference type="SUPFAM" id="SSF143081">
    <property type="entry name" value="BB1717-like"/>
    <property type="match status" value="1"/>
</dbReference>
<proteinExistence type="inferred from homology"/>
<organism evidence="10 11">
    <name type="scientific">Sphaerisporangium album</name>
    <dbReference type="NCBI Taxonomy" id="509200"/>
    <lineage>
        <taxon>Bacteria</taxon>
        <taxon>Bacillati</taxon>
        <taxon>Actinomycetota</taxon>
        <taxon>Actinomycetes</taxon>
        <taxon>Streptosporangiales</taxon>
        <taxon>Streptosporangiaceae</taxon>
        <taxon>Sphaerisporangium</taxon>
    </lineage>
</organism>
<keyword evidence="2 8" id="KW-0645">Protease</keyword>
<evidence type="ECO:0000256" key="6">
    <source>
        <dbReference type="ARBA" id="ARBA00023125"/>
    </source>
</evidence>
<dbReference type="EC" id="3.4.-.-" evidence="8"/>
<feature type="region of interest" description="Disordered" evidence="9">
    <location>
        <begin position="46"/>
        <end position="68"/>
    </location>
</feature>
<evidence type="ECO:0000256" key="1">
    <source>
        <dbReference type="ARBA" id="ARBA00008136"/>
    </source>
</evidence>